<dbReference type="PANTHER" id="PTHR23291">
    <property type="entry name" value="BAX INHIBITOR-RELATED"/>
    <property type="match status" value="1"/>
</dbReference>
<dbReference type="RefSeq" id="WP_311951477.1">
    <property type="nucleotide sequence ID" value="NZ_JAVLVU010000001.1"/>
</dbReference>
<comment type="similarity">
    <text evidence="2 6">Belongs to the BI1 family.</text>
</comment>
<evidence type="ECO:0000256" key="1">
    <source>
        <dbReference type="ARBA" id="ARBA00004141"/>
    </source>
</evidence>
<feature type="transmembrane region" description="Helical" evidence="6">
    <location>
        <begin position="25"/>
        <end position="48"/>
    </location>
</feature>
<evidence type="ECO:0000313" key="7">
    <source>
        <dbReference type="EMBL" id="MDT3404139.1"/>
    </source>
</evidence>
<keyword evidence="3 6" id="KW-0812">Transmembrane</keyword>
<keyword evidence="4 6" id="KW-1133">Transmembrane helix</keyword>
<dbReference type="Pfam" id="PF01027">
    <property type="entry name" value="Bax1-I"/>
    <property type="match status" value="1"/>
</dbReference>
<organism evidence="7 8">
    <name type="scientific">Mucilaginibacter terrae</name>
    <dbReference type="NCBI Taxonomy" id="1955052"/>
    <lineage>
        <taxon>Bacteria</taxon>
        <taxon>Pseudomonadati</taxon>
        <taxon>Bacteroidota</taxon>
        <taxon>Sphingobacteriia</taxon>
        <taxon>Sphingobacteriales</taxon>
        <taxon>Sphingobacteriaceae</taxon>
        <taxon>Mucilaginibacter</taxon>
    </lineage>
</organism>
<accession>A0ABU3GWJ7</accession>
<reference evidence="8" key="1">
    <citation type="submission" date="2023-07" db="EMBL/GenBank/DDBJ databases">
        <title>Functional and genomic diversity of the sorghum phyllosphere microbiome.</title>
        <authorList>
            <person name="Shade A."/>
        </authorList>
    </citation>
    <scope>NUCLEOTIDE SEQUENCE [LARGE SCALE GENOMIC DNA]</scope>
    <source>
        <strain evidence="8">SORGH_AS_0422</strain>
    </source>
</reference>
<feature type="transmembrane region" description="Helical" evidence="6">
    <location>
        <begin position="217"/>
        <end position="239"/>
    </location>
</feature>
<evidence type="ECO:0000256" key="3">
    <source>
        <dbReference type="ARBA" id="ARBA00022692"/>
    </source>
</evidence>
<evidence type="ECO:0000256" key="5">
    <source>
        <dbReference type="ARBA" id="ARBA00023136"/>
    </source>
</evidence>
<dbReference type="CDD" id="cd10432">
    <property type="entry name" value="BI-1-like_bacterial"/>
    <property type="match status" value="1"/>
</dbReference>
<evidence type="ECO:0000256" key="2">
    <source>
        <dbReference type="ARBA" id="ARBA00010350"/>
    </source>
</evidence>
<comment type="caution">
    <text evidence="7">The sequence shown here is derived from an EMBL/GenBank/DDBJ whole genome shotgun (WGS) entry which is preliminary data.</text>
</comment>
<dbReference type="Proteomes" id="UP001258315">
    <property type="component" value="Unassembled WGS sequence"/>
</dbReference>
<protein>
    <submittedName>
        <fullName evidence="7">FtsH-binding integral membrane protein</fullName>
    </submittedName>
</protein>
<feature type="transmembrane region" description="Helical" evidence="6">
    <location>
        <begin position="94"/>
        <end position="117"/>
    </location>
</feature>
<feature type="transmembrane region" description="Helical" evidence="6">
    <location>
        <begin position="153"/>
        <end position="173"/>
    </location>
</feature>
<proteinExistence type="inferred from homology"/>
<dbReference type="InterPro" id="IPR006214">
    <property type="entry name" value="Bax_inhibitor_1-related"/>
</dbReference>
<keyword evidence="8" id="KW-1185">Reference proteome</keyword>
<feature type="transmembrane region" description="Helical" evidence="6">
    <location>
        <begin position="179"/>
        <end position="196"/>
    </location>
</feature>
<evidence type="ECO:0000256" key="6">
    <source>
        <dbReference type="RuleBase" id="RU004379"/>
    </source>
</evidence>
<feature type="transmembrane region" description="Helical" evidence="6">
    <location>
        <begin position="123"/>
        <end position="141"/>
    </location>
</feature>
<comment type="subcellular location">
    <subcellularLocation>
        <location evidence="1">Membrane</location>
        <topology evidence="1">Multi-pass membrane protein</topology>
    </subcellularLocation>
</comment>
<evidence type="ECO:0000313" key="8">
    <source>
        <dbReference type="Proteomes" id="UP001258315"/>
    </source>
</evidence>
<dbReference type="EMBL" id="JAVLVU010000001">
    <property type="protein sequence ID" value="MDT3404139.1"/>
    <property type="molecule type" value="Genomic_DNA"/>
</dbReference>
<name>A0ABU3GWJ7_9SPHI</name>
<keyword evidence="5 6" id="KW-0472">Membrane</keyword>
<evidence type="ECO:0000256" key="4">
    <source>
        <dbReference type="ARBA" id="ARBA00022989"/>
    </source>
</evidence>
<feature type="transmembrane region" description="Helical" evidence="6">
    <location>
        <begin position="68"/>
        <end position="87"/>
    </location>
</feature>
<dbReference type="PANTHER" id="PTHR23291:SF50">
    <property type="entry name" value="PROTEIN LIFEGUARD 4"/>
    <property type="match status" value="1"/>
</dbReference>
<gene>
    <name evidence="7" type="ORF">QE417_003211</name>
</gene>
<sequence>MENNNFNYQYKNVVQLDENASSRKFIANVFMWMFVALGVSAFVAYLFATNQQYTNLLLDPVTGGRTGLGTIVMFAPIVFVIAMSFGINKFSAPVLTLLFLLFAVLMGAGLSFVLMVYTQSSVVGVFITASAVFGIMAVAGYTTNQDLTKFGSLMIMGLMGMVIASLVNMFIQSPGMNKALSYIGVAVFVGLTAYDVQKLKRIGAGLEYGMADAKKMAIMGALTLYLDFINLFLSLLRIFGGRRGD</sequence>